<keyword evidence="2" id="KW-0812">Transmembrane</keyword>
<dbReference type="Proteomes" id="UP000239757">
    <property type="component" value="Unassembled WGS sequence"/>
</dbReference>
<feature type="domain" description="PGG" evidence="3">
    <location>
        <begin position="430"/>
        <end position="545"/>
    </location>
</feature>
<feature type="repeat" description="ANK" evidence="1">
    <location>
        <begin position="106"/>
        <end position="138"/>
    </location>
</feature>
<dbReference type="AlphaFoldDB" id="A0A2P5VN49"/>
<sequence>MGPQEPEENISHMDASLYKAAAEGNIEVFNNKQGLQLESLKTPNHDNVLHVNLATQETAAWLLNRFHSCDPVMSFFITMIKREKRSDFIEQILSKCPSLLLQTNAKGQTPLHVAARNGHSAIVKLLIKFCAKARDGDLEKLGMDQVNAVREMLRITDQESNMALHKAARCGNVEVAKALLEFEDPEFPYSANKKQETPLYIAARRRGSGRLLTLLLDKFKSTAHGGPHGRTALHAAAMAGDAEAIRVILKKKGNLTKERDEDGRTPLHYAAHLGRRFSVVEELLKRDVSAAYMGDKKRGMTPLLMAARQGYLGTVSKILILCPDCCEKVDNKGLTLLHYLAFRGSSYPLELFLFKRGGIEIVYGSLRNLMKLEGAFGMTPQEVYNAVQHEKHHYKQEQINELLEEIENDQVADEPVRPFRLPITISTVSLEKKREGHLIVAGLIATVTFAAAITVPGGFKSERGSEEGTPLLIHEATFKVFIISNALAFILSLSTLSVYLRTMYFFSSNSNQRRKILITRLTAKNLLNSALIAMVIAFSTANYVVLKPSHALAIASCLVGPAFIFTSLLTRKWISILVWISAYFVNIFIPFSLV</sequence>
<organism evidence="4 5">
    <name type="scientific">Gossypium barbadense</name>
    <name type="common">Sea Island cotton</name>
    <name type="synonym">Hibiscus barbadensis</name>
    <dbReference type="NCBI Taxonomy" id="3634"/>
    <lineage>
        <taxon>Eukaryota</taxon>
        <taxon>Viridiplantae</taxon>
        <taxon>Streptophyta</taxon>
        <taxon>Embryophyta</taxon>
        <taxon>Tracheophyta</taxon>
        <taxon>Spermatophyta</taxon>
        <taxon>Magnoliopsida</taxon>
        <taxon>eudicotyledons</taxon>
        <taxon>Gunneridae</taxon>
        <taxon>Pentapetalae</taxon>
        <taxon>rosids</taxon>
        <taxon>malvids</taxon>
        <taxon>Malvales</taxon>
        <taxon>Malvaceae</taxon>
        <taxon>Malvoideae</taxon>
        <taxon>Gossypium</taxon>
    </lineage>
</organism>
<protein>
    <recommendedName>
        <fullName evidence="3">PGG domain-containing protein</fullName>
    </recommendedName>
</protein>
<feature type="repeat" description="ANK" evidence="1">
    <location>
        <begin position="228"/>
        <end position="260"/>
    </location>
</feature>
<dbReference type="Pfam" id="PF12796">
    <property type="entry name" value="Ank_2"/>
    <property type="match status" value="1"/>
</dbReference>
<feature type="transmembrane region" description="Helical" evidence="2">
    <location>
        <begin position="576"/>
        <end position="593"/>
    </location>
</feature>
<accession>A0A2P5VN49</accession>
<dbReference type="OrthoDB" id="944730at2759"/>
<proteinExistence type="predicted"/>
<dbReference type="PROSITE" id="PS50088">
    <property type="entry name" value="ANK_REPEAT"/>
    <property type="match status" value="3"/>
</dbReference>
<dbReference type="Pfam" id="PF13962">
    <property type="entry name" value="PGG"/>
    <property type="match status" value="1"/>
</dbReference>
<dbReference type="InterPro" id="IPR026961">
    <property type="entry name" value="PGG_dom"/>
</dbReference>
<keyword evidence="2" id="KW-1133">Transmembrane helix</keyword>
<name>A0A2P5VN49_GOSBA</name>
<dbReference type="Gene3D" id="1.25.40.20">
    <property type="entry name" value="Ankyrin repeat-containing domain"/>
    <property type="match status" value="2"/>
</dbReference>
<evidence type="ECO:0000256" key="2">
    <source>
        <dbReference type="SAM" id="Phobius"/>
    </source>
</evidence>
<dbReference type="Pfam" id="PF00023">
    <property type="entry name" value="Ank"/>
    <property type="match status" value="2"/>
</dbReference>
<dbReference type="SMART" id="SM00248">
    <property type="entry name" value="ANK"/>
    <property type="match status" value="7"/>
</dbReference>
<feature type="repeat" description="ANK" evidence="1">
    <location>
        <begin position="262"/>
        <end position="295"/>
    </location>
</feature>
<dbReference type="PANTHER" id="PTHR24121">
    <property type="entry name" value="NO MECHANORECEPTOR POTENTIAL C, ISOFORM D-RELATED"/>
    <property type="match status" value="1"/>
</dbReference>
<evidence type="ECO:0000313" key="5">
    <source>
        <dbReference type="Proteomes" id="UP000239757"/>
    </source>
</evidence>
<dbReference type="PROSITE" id="PS50297">
    <property type="entry name" value="ANK_REP_REGION"/>
    <property type="match status" value="3"/>
</dbReference>
<feature type="transmembrane region" description="Helical" evidence="2">
    <location>
        <begin position="479"/>
        <end position="506"/>
    </location>
</feature>
<dbReference type="InterPro" id="IPR036770">
    <property type="entry name" value="Ankyrin_rpt-contain_sf"/>
</dbReference>
<reference evidence="4 5" key="1">
    <citation type="submission" date="2015-01" db="EMBL/GenBank/DDBJ databases">
        <title>Genome of allotetraploid Gossypium barbadense reveals genomic plasticity and fiber elongation in cotton evolution.</title>
        <authorList>
            <person name="Chen X."/>
            <person name="Liu X."/>
            <person name="Zhao B."/>
            <person name="Zheng H."/>
            <person name="Hu Y."/>
            <person name="Lu G."/>
            <person name="Yang C."/>
            <person name="Chen J."/>
            <person name="Shan C."/>
            <person name="Zhang L."/>
            <person name="Zhou Y."/>
            <person name="Wang L."/>
            <person name="Guo W."/>
            <person name="Bai Y."/>
            <person name="Ruan J."/>
            <person name="Shangguan X."/>
            <person name="Mao Y."/>
            <person name="Jiang J."/>
            <person name="Zhu Y."/>
            <person name="Lei J."/>
            <person name="Kang H."/>
            <person name="Chen S."/>
            <person name="He X."/>
            <person name="Wang R."/>
            <person name="Wang Y."/>
            <person name="Chen J."/>
            <person name="Wang L."/>
            <person name="Yu S."/>
            <person name="Wang B."/>
            <person name="Wei J."/>
            <person name="Song S."/>
            <person name="Lu X."/>
            <person name="Gao Z."/>
            <person name="Gu W."/>
            <person name="Deng X."/>
            <person name="Ma D."/>
            <person name="Wang S."/>
            <person name="Liang W."/>
            <person name="Fang L."/>
            <person name="Cai C."/>
            <person name="Zhu X."/>
            <person name="Zhou B."/>
            <person name="Zhang Y."/>
            <person name="Chen Z."/>
            <person name="Xu S."/>
            <person name="Zhu R."/>
            <person name="Wang S."/>
            <person name="Zhang T."/>
            <person name="Zhao G."/>
        </authorList>
    </citation>
    <scope>NUCLEOTIDE SEQUENCE [LARGE SCALE GENOMIC DNA]</scope>
    <source>
        <strain evidence="5">cv. Xinhai21</strain>
        <tissue evidence="4">Leaf</tissue>
    </source>
</reference>
<dbReference type="InterPro" id="IPR002110">
    <property type="entry name" value="Ankyrin_rpt"/>
</dbReference>
<feature type="transmembrane region" description="Helical" evidence="2">
    <location>
        <begin position="551"/>
        <end position="569"/>
    </location>
</feature>
<evidence type="ECO:0000259" key="3">
    <source>
        <dbReference type="Pfam" id="PF13962"/>
    </source>
</evidence>
<feature type="transmembrane region" description="Helical" evidence="2">
    <location>
        <begin position="526"/>
        <end position="545"/>
    </location>
</feature>
<keyword evidence="2" id="KW-0472">Membrane</keyword>
<evidence type="ECO:0000313" key="4">
    <source>
        <dbReference type="EMBL" id="PPR80234.1"/>
    </source>
</evidence>
<dbReference type="SUPFAM" id="SSF48403">
    <property type="entry name" value="Ankyrin repeat"/>
    <property type="match status" value="1"/>
</dbReference>
<evidence type="ECO:0000256" key="1">
    <source>
        <dbReference type="PROSITE-ProRule" id="PRU00023"/>
    </source>
</evidence>
<dbReference type="EMBL" id="KZ671953">
    <property type="protein sequence ID" value="PPR80234.1"/>
    <property type="molecule type" value="Genomic_DNA"/>
</dbReference>
<keyword evidence="1" id="KW-0040">ANK repeat</keyword>
<gene>
    <name evidence="4" type="ORF">GOBAR_AA40477</name>
</gene>
<dbReference type="PANTHER" id="PTHR24121:SF22">
    <property type="entry name" value="PROTEIN ACCELERATED CELL DEATH 6-LIKE"/>
    <property type="match status" value="1"/>
</dbReference>